<gene>
    <name evidence="7" type="ORF">SAMN02745216_02752</name>
</gene>
<dbReference type="PANTHER" id="PTHR46056">
    <property type="entry name" value="LONG-CHAIN-ALCOHOL OXIDASE"/>
    <property type="match status" value="1"/>
</dbReference>
<feature type="domain" description="Glucose-methanol-choline oxidoreductase C-terminal" evidence="6">
    <location>
        <begin position="310"/>
        <end position="421"/>
    </location>
</feature>
<dbReference type="GO" id="GO:0016614">
    <property type="term" value="F:oxidoreductase activity, acting on CH-OH group of donors"/>
    <property type="evidence" value="ECO:0007669"/>
    <property type="project" value="InterPro"/>
</dbReference>
<dbReference type="SUPFAM" id="SSF51905">
    <property type="entry name" value="FAD/NAD(P)-binding domain"/>
    <property type="match status" value="1"/>
</dbReference>
<evidence type="ECO:0000313" key="7">
    <source>
        <dbReference type="EMBL" id="SHK02599.1"/>
    </source>
</evidence>
<dbReference type="PANTHER" id="PTHR46056:SF12">
    <property type="entry name" value="LONG-CHAIN-ALCOHOL OXIDASE"/>
    <property type="match status" value="1"/>
</dbReference>
<evidence type="ECO:0000256" key="1">
    <source>
        <dbReference type="ARBA" id="ARBA00010790"/>
    </source>
</evidence>
<dbReference type="RefSeq" id="WP_073476713.1">
    <property type="nucleotide sequence ID" value="NZ_FQZU01000016.1"/>
</dbReference>
<keyword evidence="3" id="KW-0274">FAD</keyword>
<dbReference type="Pfam" id="PF00732">
    <property type="entry name" value="GMC_oxred_N"/>
    <property type="match status" value="1"/>
</dbReference>
<dbReference type="OrthoDB" id="9800167at2"/>
<dbReference type="GO" id="GO:0050660">
    <property type="term" value="F:flavin adenine dinucleotide binding"/>
    <property type="evidence" value="ECO:0007669"/>
    <property type="project" value="InterPro"/>
</dbReference>
<evidence type="ECO:0000256" key="3">
    <source>
        <dbReference type="ARBA" id="ARBA00022827"/>
    </source>
</evidence>
<dbReference type="Pfam" id="PF05199">
    <property type="entry name" value="GMC_oxred_C"/>
    <property type="match status" value="1"/>
</dbReference>
<feature type="domain" description="Glucose-methanol-choline oxidoreductase N-terminal" evidence="5">
    <location>
        <begin position="103"/>
        <end position="241"/>
    </location>
</feature>
<dbReference type="Gene3D" id="3.50.50.60">
    <property type="entry name" value="FAD/NAD(P)-binding domain"/>
    <property type="match status" value="2"/>
</dbReference>
<evidence type="ECO:0000313" key="8">
    <source>
        <dbReference type="Proteomes" id="UP000183994"/>
    </source>
</evidence>
<dbReference type="EMBL" id="FQZU01000016">
    <property type="protein sequence ID" value="SHK02599.1"/>
    <property type="molecule type" value="Genomic_DNA"/>
</dbReference>
<proteinExistence type="inferred from homology"/>
<reference evidence="8" key="1">
    <citation type="submission" date="2016-11" db="EMBL/GenBank/DDBJ databases">
        <authorList>
            <person name="Varghese N."/>
            <person name="Submissions S."/>
        </authorList>
    </citation>
    <scope>NUCLEOTIDE SEQUENCE [LARGE SCALE GENOMIC DNA]</scope>
    <source>
        <strain evidence="8">DSM 16219</strain>
    </source>
</reference>
<dbReference type="Proteomes" id="UP000183994">
    <property type="component" value="Unassembled WGS sequence"/>
</dbReference>
<keyword evidence="8" id="KW-1185">Reference proteome</keyword>
<dbReference type="AlphaFoldDB" id="A0A1M6P3P2"/>
<name>A0A1M6P3P2_9BACT</name>
<accession>A0A1M6P3P2</accession>
<dbReference type="STRING" id="1121393.SAMN02745216_02752"/>
<organism evidence="7 8">
    <name type="scientific">Desulfatibacillum alkenivorans DSM 16219</name>
    <dbReference type="NCBI Taxonomy" id="1121393"/>
    <lineage>
        <taxon>Bacteria</taxon>
        <taxon>Pseudomonadati</taxon>
        <taxon>Thermodesulfobacteriota</taxon>
        <taxon>Desulfobacteria</taxon>
        <taxon>Desulfobacterales</taxon>
        <taxon>Desulfatibacillaceae</taxon>
        <taxon>Desulfatibacillum</taxon>
    </lineage>
</organism>
<protein>
    <submittedName>
        <fullName evidence="7">Choline dehydrogenase</fullName>
    </submittedName>
</protein>
<dbReference type="InterPro" id="IPR036188">
    <property type="entry name" value="FAD/NAD-bd_sf"/>
</dbReference>
<comment type="similarity">
    <text evidence="1">Belongs to the GMC oxidoreductase family.</text>
</comment>
<keyword evidence="4" id="KW-0560">Oxidoreductase</keyword>
<evidence type="ECO:0000259" key="6">
    <source>
        <dbReference type="Pfam" id="PF05199"/>
    </source>
</evidence>
<dbReference type="InterPro" id="IPR000172">
    <property type="entry name" value="GMC_OxRdtase_N"/>
</dbReference>
<dbReference type="InterPro" id="IPR007867">
    <property type="entry name" value="GMC_OxRtase_C"/>
</dbReference>
<evidence type="ECO:0000259" key="5">
    <source>
        <dbReference type="Pfam" id="PF00732"/>
    </source>
</evidence>
<evidence type="ECO:0000256" key="2">
    <source>
        <dbReference type="ARBA" id="ARBA00022630"/>
    </source>
</evidence>
<sequence length="444" mass="48200">MSVSTMSYDAIVVGSGPGGATVAKELAAKGQKVLMMDWGGDEPIKGSYLQAAEMGLIPGKSLLFTHKGLSMVRAITAGGSSVLYYATAFEPPLEMLRGYGVDIEEEVRQVKEELPIAPLKDSLIGPMAKRIMESAQELGYDWHPLNKYVYQDKCRADCDKCNLGCPYGAKWSARMFVDEFKTHKNCRFIARAKTRKVLVENGKAVGVEYSAGGQTQKAYAEVVILGAGGIGTPVILRASGIYAAGYDYFFDPLICVMGTIPEDLGGREFPMATGAHMSDEGYVMTDMTVPKVAYQGFTAQVGRAHKLFNHSRTLQIMIKAKDTLGGKLTEAGGVRKKLIPEDDAKLMKGYERAKEILKNTGAKDIYKSWYIAAHPGGTAKIGDIVDPDLKTFKYDNLYVCDCSVIPEAWGLPPSLTLVALGKRLASHLAAEPNNEERDSQAHAA</sequence>
<keyword evidence="2" id="KW-0285">Flavoprotein</keyword>
<evidence type="ECO:0000256" key="4">
    <source>
        <dbReference type="ARBA" id="ARBA00023002"/>
    </source>
</evidence>